<gene>
    <name evidence="1" type="ORF">OUY22_27520</name>
</gene>
<dbReference type="Proteomes" id="UP001144036">
    <property type="component" value="Unassembled WGS sequence"/>
</dbReference>
<name>A0ABT4SIY9_9ACTN</name>
<reference evidence="1" key="1">
    <citation type="submission" date="2022-11" db="EMBL/GenBank/DDBJ databases">
        <title>Nonomuraea corallina sp. nov., a new species of the genus Nonomuraea isolated from sea side sediment in Thai sea.</title>
        <authorList>
            <person name="Ngamcharungchit C."/>
            <person name="Matsumoto A."/>
            <person name="Suriyachadkun C."/>
            <person name="Panbangred W."/>
            <person name="Inahashi Y."/>
            <person name="Intra B."/>
        </authorList>
    </citation>
    <scope>NUCLEOTIDE SEQUENCE</scope>
    <source>
        <strain evidence="1">MCN248</strain>
    </source>
</reference>
<protein>
    <recommendedName>
        <fullName evidence="3">PE domain-containing protein</fullName>
    </recommendedName>
</protein>
<evidence type="ECO:0000313" key="1">
    <source>
        <dbReference type="EMBL" id="MDA0637168.1"/>
    </source>
</evidence>
<accession>A0ABT4SIY9</accession>
<dbReference type="EMBL" id="JAPNNL010000141">
    <property type="protein sequence ID" value="MDA0637168.1"/>
    <property type="molecule type" value="Genomic_DNA"/>
</dbReference>
<comment type="caution">
    <text evidence="1">The sequence shown here is derived from an EMBL/GenBank/DDBJ whole genome shotgun (WGS) entry which is preliminary data.</text>
</comment>
<organism evidence="1 2">
    <name type="scientific">Nonomuraea corallina</name>
    <dbReference type="NCBI Taxonomy" id="2989783"/>
    <lineage>
        <taxon>Bacteria</taxon>
        <taxon>Bacillati</taxon>
        <taxon>Actinomycetota</taxon>
        <taxon>Actinomycetes</taxon>
        <taxon>Streptosporangiales</taxon>
        <taxon>Streptosporangiaceae</taxon>
        <taxon>Nonomuraea</taxon>
    </lineage>
</organism>
<keyword evidence="2" id="KW-1185">Reference proteome</keyword>
<sequence>MAAPEKPAAWPGLQAERDGVGYDAKKIANIARELRDAMKPINGSGYGENQGSIHDLQTYGSLKDVRDHLASIRDFQAGETFQATLAKAHQEFLNAYGDVLENFDIAIALVEAGAGTYQATDVANQGG</sequence>
<dbReference type="RefSeq" id="WP_270158074.1">
    <property type="nucleotide sequence ID" value="NZ_JAPNNL010000141.1"/>
</dbReference>
<evidence type="ECO:0008006" key="3">
    <source>
        <dbReference type="Google" id="ProtNLM"/>
    </source>
</evidence>
<evidence type="ECO:0000313" key="2">
    <source>
        <dbReference type="Proteomes" id="UP001144036"/>
    </source>
</evidence>
<proteinExistence type="predicted"/>